<accession>A0A1G4B0D1</accession>
<protein>
    <submittedName>
        <fullName evidence="2">Uncharacterized protein</fullName>
    </submittedName>
</protein>
<name>A0A1G4B0D1_9PEZI</name>
<dbReference type="AlphaFoldDB" id="A0A1G4B0D1"/>
<dbReference type="RefSeq" id="XP_022472041.1">
    <property type="nucleotide sequence ID" value="XM_022621427.1"/>
</dbReference>
<feature type="non-terminal residue" evidence="2">
    <location>
        <position position="1"/>
    </location>
</feature>
<proteinExistence type="predicted"/>
<organism evidence="2 3">
    <name type="scientific">Colletotrichum orchidophilum</name>
    <dbReference type="NCBI Taxonomy" id="1209926"/>
    <lineage>
        <taxon>Eukaryota</taxon>
        <taxon>Fungi</taxon>
        <taxon>Dikarya</taxon>
        <taxon>Ascomycota</taxon>
        <taxon>Pezizomycotina</taxon>
        <taxon>Sordariomycetes</taxon>
        <taxon>Hypocreomycetidae</taxon>
        <taxon>Glomerellales</taxon>
        <taxon>Glomerellaceae</taxon>
        <taxon>Colletotrichum</taxon>
    </lineage>
</organism>
<comment type="caution">
    <text evidence="2">The sequence shown here is derived from an EMBL/GenBank/DDBJ whole genome shotgun (WGS) entry which is preliminary data.</text>
</comment>
<evidence type="ECO:0000313" key="3">
    <source>
        <dbReference type="Proteomes" id="UP000176998"/>
    </source>
</evidence>
<reference evidence="2 3" key="1">
    <citation type="submission" date="2016-09" db="EMBL/GenBank/DDBJ databases">
        <authorList>
            <person name="Capua I."/>
            <person name="De Benedictis P."/>
            <person name="Joannis T."/>
            <person name="Lombin L.H."/>
            <person name="Cattoli G."/>
        </authorList>
    </citation>
    <scope>NUCLEOTIDE SEQUENCE [LARGE SCALE GENOMIC DNA]</scope>
    <source>
        <strain evidence="2 3">IMI 309357</strain>
    </source>
</reference>
<evidence type="ECO:0000256" key="1">
    <source>
        <dbReference type="SAM" id="MobiDB-lite"/>
    </source>
</evidence>
<dbReference type="EMBL" id="MJBS01000091">
    <property type="protein sequence ID" value="OHE94879.1"/>
    <property type="molecule type" value="Genomic_DNA"/>
</dbReference>
<feature type="region of interest" description="Disordered" evidence="1">
    <location>
        <begin position="68"/>
        <end position="95"/>
    </location>
</feature>
<sequence>PLLSPRSALRLPGGSCCRAAGATRSRQGHPRLRIGRNGGQLADRLSRRVCFFRRLKFARCHCLSGTHTHTPTRHVTHTDPGNAEKRAKMRRTLVY</sequence>
<evidence type="ECO:0000313" key="2">
    <source>
        <dbReference type="EMBL" id="OHE94879.1"/>
    </source>
</evidence>
<keyword evidence="3" id="KW-1185">Reference proteome</keyword>
<dbReference type="Proteomes" id="UP000176998">
    <property type="component" value="Unassembled WGS sequence"/>
</dbReference>
<gene>
    <name evidence="2" type="ORF">CORC01_09798</name>
</gene>
<dbReference type="GeneID" id="34562937"/>